<evidence type="ECO:0000259" key="1">
    <source>
        <dbReference type="PROSITE" id="PS50904"/>
    </source>
</evidence>
<sequence length="206" mass="23630">MVLLHCNRDTFNSDFDCVTSVVFNKYPNPYATHILSTDVIDRHLDRRGDVLFTTRLIRKQGRLPGWVQWIVGGVKISDSWMIEYSRVDRRRKVLTTYARNLDHTRVLKVEERTTYEYLPDRRATSVHSEVTFTSGLNGIKHKIEALARAKFEESVKRSREGMSLVMQKIEAAAERVAAISVAQAQAQAQAQCQTQPPQPQQSQELI</sequence>
<reference evidence="2 3" key="1">
    <citation type="journal article" date="2011" name="Proc. Natl. Acad. Sci. U.S.A.">
        <title>Evolutionary erosion of yeast sex chromosomes by mating-type switching accidents.</title>
        <authorList>
            <person name="Gordon J.L."/>
            <person name="Armisen D."/>
            <person name="Proux-Wera E."/>
            <person name="Oheigeartaigh S.S."/>
            <person name="Byrne K.P."/>
            <person name="Wolfe K.H."/>
        </authorList>
    </citation>
    <scope>NUCLEOTIDE SEQUENCE [LARGE SCALE GENOMIC DNA]</scope>
    <source>
        <strain evidence="3">ATCC MYA-139 / BCRC 22969 / CBS 8797 / CCRC 22969 / KCTC 17520 / NBRC 10181 / NCYC 3082</strain>
    </source>
</reference>
<reference evidence="3" key="2">
    <citation type="submission" date="2012-08" db="EMBL/GenBank/DDBJ databases">
        <title>Genome sequence of Kazachstania naganishii.</title>
        <authorList>
            <person name="Gordon J.L."/>
            <person name="Armisen D."/>
            <person name="Proux-Wera E."/>
            <person name="OhEigeartaigh S.S."/>
            <person name="Byrne K.P."/>
            <person name="Wolfe K.H."/>
        </authorList>
    </citation>
    <scope>NUCLEOTIDE SEQUENCE [LARGE SCALE GENOMIC DNA]</scope>
    <source>
        <strain evidence="3">ATCC MYA-139 / BCRC 22969 / CBS 8797 / CCRC 22969 / KCTC 17520 / NBRC 10181 / NCYC 3082</strain>
    </source>
</reference>
<evidence type="ECO:0000313" key="2">
    <source>
        <dbReference type="EMBL" id="CCK68697.1"/>
    </source>
</evidence>
<dbReference type="OrthoDB" id="341300at2759"/>
<dbReference type="HOGENOM" id="CLU_067902_3_1_1"/>
<feature type="domain" description="PRELI/MSF1" evidence="1">
    <location>
        <begin position="1"/>
        <end position="174"/>
    </location>
</feature>
<dbReference type="InterPro" id="IPR006797">
    <property type="entry name" value="PRELI/MSF1_dom"/>
</dbReference>
<dbReference type="GO" id="GO:0032048">
    <property type="term" value="P:cardiolipin metabolic process"/>
    <property type="evidence" value="ECO:0007669"/>
    <property type="project" value="EnsemblFungi"/>
</dbReference>
<dbReference type="STRING" id="1071383.J7RUZ2"/>
<dbReference type="GO" id="GO:2001247">
    <property type="term" value="P:positive regulation of phosphatidylcholine biosynthetic process"/>
    <property type="evidence" value="ECO:0007669"/>
    <property type="project" value="EnsemblFungi"/>
</dbReference>
<dbReference type="eggNOG" id="KOG3337">
    <property type="taxonomic scope" value="Eukaryota"/>
</dbReference>
<accession>J7RUZ2</accession>
<dbReference type="Pfam" id="PF04707">
    <property type="entry name" value="PRELI"/>
    <property type="match status" value="1"/>
</dbReference>
<gene>
    <name evidence="2" type="primary">KNAG0B02550</name>
    <name evidence="2" type="ordered locus">KNAG_0B02550</name>
</gene>
<dbReference type="GO" id="GO:0005758">
    <property type="term" value="C:mitochondrial intermembrane space"/>
    <property type="evidence" value="ECO:0007669"/>
    <property type="project" value="EnsemblFungi"/>
</dbReference>
<protein>
    <recommendedName>
        <fullName evidence="1">PRELI/MSF1 domain-containing protein</fullName>
    </recommendedName>
</protein>
<dbReference type="EMBL" id="HE978315">
    <property type="protein sequence ID" value="CCK68697.1"/>
    <property type="molecule type" value="Genomic_DNA"/>
</dbReference>
<dbReference type="InterPro" id="IPR037365">
    <property type="entry name" value="Slowmo/Ups"/>
</dbReference>
<dbReference type="GO" id="GO:0005743">
    <property type="term" value="C:mitochondrial inner membrane"/>
    <property type="evidence" value="ECO:0007669"/>
    <property type="project" value="EnsemblFungi"/>
</dbReference>
<evidence type="ECO:0000313" key="3">
    <source>
        <dbReference type="Proteomes" id="UP000006310"/>
    </source>
</evidence>
<dbReference type="Proteomes" id="UP000006310">
    <property type="component" value="Chromosome 2"/>
</dbReference>
<dbReference type="PROSITE" id="PS50904">
    <property type="entry name" value="PRELI_MSF1"/>
    <property type="match status" value="1"/>
</dbReference>
<dbReference type="RefSeq" id="XP_022462943.1">
    <property type="nucleotide sequence ID" value="XM_022611544.1"/>
</dbReference>
<organism evidence="2 3">
    <name type="scientific">Huiozyma naganishii (strain ATCC MYA-139 / BCRC 22969 / CBS 8797 / KCTC 17520 / NBRC 10181 / NCYC 3082 / Yp74L-3)</name>
    <name type="common">Yeast</name>
    <name type="synonym">Kazachstania naganishii</name>
    <dbReference type="NCBI Taxonomy" id="1071383"/>
    <lineage>
        <taxon>Eukaryota</taxon>
        <taxon>Fungi</taxon>
        <taxon>Dikarya</taxon>
        <taxon>Ascomycota</taxon>
        <taxon>Saccharomycotina</taxon>
        <taxon>Saccharomycetes</taxon>
        <taxon>Saccharomycetales</taxon>
        <taxon>Saccharomycetaceae</taxon>
        <taxon>Huiozyma</taxon>
    </lineage>
</organism>
<dbReference type="GO" id="GO:0120010">
    <property type="term" value="P:intermembrane phospholipid transfer"/>
    <property type="evidence" value="ECO:0007669"/>
    <property type="project" value="EnsemblFungi"/>
</dbReference>
<dbReference type="OMA" id="GYEFFKC"/>
<dbReference type="GO" id="GO:1990050">
    <property type="term" value="F:phosphatidic acid transfer activity"/>
    <property type="evidence" value="ECO:0007669"/>
    <property type="project" value="EnsemblFungi"/>
</dbReference>
<name>J7RUZ2_HUIN7</name>
<dbReference type="PANTHER" id="PTHR11158">
    <property type="entry name" value="MSF1/PX19 RELATED"/>
    <property type="match status" value="1"/>
</dbReference>
<dbReference type="KEGG" id="kng:KNAG_0B02550"/>
<proteinExistence type="predicted"/>
<dbReference type="AlphaFoldDB" id="J7RUZ2"/>
<keyword evidence="3" id="KW-1185">Reference proteome</keyword>
<dbReference type="GeneID" id="34524347"/>